<organism evidence="2 3">
    <name type="scientific">Porphyromonas crevioricanis</name>
    <dbReference type="NCBI Taxonomy" id="393921"/>
    <lineage>
        <taxon>Bacteria</taxon>
        <taxon>Pseudomonadati</taxon>
        <taxon>Bacteroidota</taxon>
        <taxon>Bacteroidia</taxon>
        <taxon>Bacteroidales</taxon>
        <taxon>Porphyromonadaceae</taxon>
        <taxon>Porphyromonas</taxon>
    </lineage>
</organism>
<feature type="signal peptide" evidence="1">
    <location>
        <begin position="1"/>
        <end position="23"/>
    </location>
</feature>
<evidence type="ECO:0008006" key="4">
    <source>
        <dbReference type="Google" id="ProtNLM"/>
    </source>
</evidence>
<dbReference type="RefSeq" id="WP_023935957.1">
    <property type="nucleotide sequence ID" value="NZ_FUXH01000005.1"/>
</dbReference>
<keyword evidence="1" id="KW-0732">Signal</keyword>
<dbReference type="EMBL" id="LS483447">
    <property type="protein sequence ID" value="SQH72328.1"/>
    <property type="molecule type" value="Genomic_DNA"/>
</dbReference>
<sequence>MKTTRILLAVLIALLVVPVTTRAQEEMGEKPTDENYQIMEFPLRDGTIWVNSCQMSKHVIPSEGAKSPEGLFFSYIFINGDTTINQLNYKKVYCTKDDRFIANETNYWGAIRQDKGVVYLRIPQGLSDPETYPNTFWEFGGWHWAGNVAPFNFIEKGDNSDTGSLPNPDQERILYDFNLYEKPQTAYDRVWGNDATRPQFKDYNYEYIAGRWRRTISFKNNSSFGVKWVDGIGAMEGFGFTYVRLIPTSASMLKEKAPGQHLFNIYHRASLLCFLQDDQVVYHDPRPQQDLYDNLILPQENVTAKDCFRADQMLNVEGLTNNPFLPKEWAFVAKDNLLRWEKTNLKTLALYNMKAEQVWVGNMEDKTSVDLSSLPTGLYLYIVTDTQGLRYTGKIYLGE</sequence>
<accession>A0A2X4PLI1</accession>
<dbReference type="KEGG" id="pcre:NCTC12858_00140"/>
<evidence type="ECO:0000313" key="2">
    <source>
        <dbReference type="EMBL" id="SQH72328.1"/>
    </source>
</evidence>
<evidence type="ECO:0000313" key="3">
    <source>
        <dbReference type="Proteomes" id="UP000249300"/>
    </source>
</evidence>
<protein>
    <recommendedName>
        <fullName evidence="4">Por secretion system C-terminal sorting domain</fullName>
    </recommendedName>
</protein>
<proteinExistence type="predicted"/>
<evidence type="ECO:0000256" key="1">
    <source>
        <dbReference type="SAM" id="SignalP"/>
    </source>
</evidence>
<keyword evidence="3" id="KW-1185">Reference proteome</keyword>
<dbReference type="Proteomes" id="UP000249300">
    <property type="component" value="Chromosome 1"/>
</dbReference>
<name>A0A2X4PLI1_9PORP</name>
<dbReference type="AlphaFoldDB" id="A0A2X4PLI1"/>
<gene>
    <name evidence="2" type="ORF">NCTC12858_00140</name>
</gene>
<feature type="chain" id="PRO_5016084514" description="Por secretion system C-terminal sorting domain" evidence="1">
    <location>
        <begin position="24"/>
        <end position="399"/>
    </location>
</feature>
<reference evidence="2 3" key="1">
    <citation type="submission" date="2018-06" db="EMBL/GenBank/DDBJ databases">
        <authorList>
            <consortium name="Pathogen Informatics"/>
            <person name="Doyle S."/>
        </authorList>
    </citation>
    <scope>NUCLEOTIDE SEQUENCE [LARGE SCALE GENOMIC DNA]</scope>
    <source>
        <strain evidence="2 3">NCTC12858</strain>
    </source>
</reference>